<reference evidence="1" key="1">
    <citation type="submission" date="2024-06" db="EMBL/GenBank/DDBJ databases">
        <title>Lacrimispora cavernae sp. nov., a novel anaerobe isolated from bat guano pile inside a cave.</title>
        <authorList>
            <person name="Miller S.L."/>
            <person name="Lu N."/>
            <person name="King J."/>
            <person name="Sankaranarayanan K."/>
            <person name="Lawson P.A."/>
        </authorList>
    </citation>
    <scope>NUCLEOTIDE SEQUENCE</scope>
    <source>
        <strain evidence="1">BS-2</strain>
    </source>
</reference>
<proteinExistence type="predicted"/>
<protein>
    <submittedName>
        <fullName evidence="1">Sigma-70 family RNA polymerase sigma factor</fullName>
    </submittedName>
</protein>
<accession>A0AAU7PL99</accession>
<name>A0AAU7PL99_9FIRM</name>
<dbReference type="Gene3D" id="1.20.140.160">
    <property type="match status" value="1"/>
</dbReference>
<gene>
    <name evidence="1" type="ORF">ABFV83_14455</name>
</gene>
<dbReference type="RefSeq" id="WP_349944790.1">
    <property type="nucleotide sequence ID" value="NZ_CP157940.1"/>
</dbReference>
<dbReference type="GO" id="GO:0006352">
    <property type="term" value="P:DNA-templated transcription initiation"/>
    <property type="evidence" value="ECO:0007669"/>
    <property type="project" value="InterPro"/>
</dbReference>
<dbReference type="EMBL" id="CP157940">
    <property type="protein sequence ID" value="XBS53020.1"/>
    <property type="molecule type" value="Genomic_DNA"/>
</dbReference>
<dbReference type="SUPFAM" id="SSF88946">
    <property type="entry name" value="Sigma2 domain of RNA polymerase sigma factors"/>
    <property type="match status" value="1"/>
</dbReference>
<dbReference type="AlphaFoldDB" id="A0AAU7PL99"/>
<dbReference type="SUPFAM" id="SSF88659">
    <property type="entry name" value="Sigma3 and sigma4 domains of RNA polymerase sigma factors"/>
    <property type="match status" value="1"/>
</dbReference>
<organism evidence="1">
    <name type="scientific">Lacrimispora sp. BS-2</name>
    <dbReference type="NCBI Taxonomy" id="3151850"/>
    <lineage>
        <taxon>Bacteria</taxon>
        <taxon>Bacillati</taxon>
        <taxon>Bacillota</taxon>
        <taxon>Clostridia</taxon>
        <taxon>Lachnospirales</taxon>
        <taxon>Lachnospiraceae</taxon>
        <taxon>Lacrimispora</taxon>
    </lineage>
</organism>
<dbReference type="GO" id="GO:0003700">
    <property type="term" value="F:DNA-binding transcription factor activity"/>
    <property type="evidence" value="ECO:0007669"/>
    <property type="project" value="InterPro"/>
</dbReference>
<dbReference type="InterPro" id="IPR013325">
    <property type="entry name" value="RNA_pol_sigma_r2"/>
</dbReference>
<dbReference type="InterPro" id="IPR013324">
    <property type="entry name" value="RNA_pol_sigma_r3/r4-like"/>
</dbReference>
<sequence length="178" mass="21530">MGDKLSTLIQEFKGGDKEKFLLILDKMEPILKKYVRLLYKDEKEDTYAELVLCLLESVNKMEYYEDEGQCVRFLSQAIKNRFYELYKKSRRNFDNKVEVEEEYFDSLYCKQSEYEDIVIKEDLSKLLLKVNGKQYQIFYSMIFNEETDAEIAKKFGISRQYVNRIRKKLIKLLKDEYF</sequence>
<evidence type="ECO:0000313" key="1">
    <source>
        <dbReference type="EMBL" id="XBS53020.1"/>
    </source>
</evidence>